<sequence>MGHARLATSRMNDHLNAQQILQALHDVNVRMDVLNNDLVSNFTRKAEHMNARMDVLNNDLVSDFTRMAEHIDARMDALNNAMVYNSNRMIEHIDHSFGMLVQVAQMALAQHREETKNLHHLIQSVRCQCNPTTDTSVPTHEFNTDIPGRDAVNGNGPAVSGLSNVGGGNWDDRIEELLLEAHSLKAPTWVPPVRLKAPACVPHTNSEMQ</sequence>
<reference evidence="1" key="1">
    <citation type="submission" date="2020-05" db="EMBL/GenBank/DDBJ databases">
        <title>Mycena genomes resolve the evolution of fungal bioluminescence.</title>
        <authorList>
            <person name="Tsai I.J."/>
        </authorList>
    </citation>
    <scope>NUCLEOTIDE SEQUENCE</scope>
    <source>
        <strain evidence="1">110903Hualien_Pintung</strain>
    </source>
</reference>
<organism evidence="1 2">
    <name type="scientific">Mycena chlorophos</name>
    <name type="common">Agaric fungus</name>
    <name type="synonym">Agaricus chlorophos</name>
    <dbReference type="NCBI Taxonomy" id="658473"/>
    <lineage>
        <taxon>Eukaryota</taxon>
        <taxon>Fungi</taxon>
        <taxon>Dikarya</taxon>
        <taxon>Basidiomycota</taxon>
        <taxon>Agaricomycotina</taxon>
        <taxon>Agaricomycetes</taxon>
        <taxon>Agaricomycetidae</taxon>
        <taxon>Agaricales</taxon>
        <taxon>Marasmiineae</taxon>
        <taxon>Mycenaceae</taxon>
        <taxon>Mycena</taxon>
    </lineage>
</organism>
<dbReference type="AlphaFoldDB" id="A0A8H6S5H6"/>
<comment type="caution">
    <text evidence="1">The sequence shown here is derived from an EMBL/GenBank/DDBJ whole genome shotgun (WGS) entry which is preliminary data.</text>
</comment>
<dbReference type="EMBL" id="JACAZE010000021">
    <property type="protein sequence ID" value="KAF7293143.1"/>
    <property type="molecule type" value="Genomic_DNA"/>
</dbReference>
<evidence type="ECO:0000313" key="1">
    <source>
        <dbReference type="EMBL" id="KAF7293143.1"/>
    </source>
</evidence>
<evidence type="ECO:0000313" key="2">
    <source>
        <dbReference type="Proteomes" id="UP000613580"/>
    </source>
</evidence>
<gene>
    <name evidence="1" type="ORF">HMN09_01192300</name>
</gene>
<proteinExistence type="predicted"/>
<name>A0A8H6S5H6_MYCCL</name>
<keyword evidence="2" id="KW-1185">Reference proteome</keyword>
<dbReference type="Proteomes" id="UP000613580">
    <property type="component" value="Unassembled WGS sequence"/>
</dbReference>
<protein>
    <submittedName>
        <fullName evidence="1">RTA1-domain-containing protein</fullName>
    </submittedName>
</protein>
<accession>A0A8H6S5H6</accession>